<protein>
    <recommendedName>
        <fullName evidence="8">Squalene cyclase C-terminal domain-containing protein</fullName>
    </recommendedName>
</protein>
<comment type="pathway">
    <text evidence="1">Secondary metabolite biosynthesis; hopanoid biosynthesis.</text>
</comment>
<sequence length="587" mass="65632">MSEAVMVIFLHLIGQSNHRLIRPLCAAISKRQQSSGSWTLYPDQTVDSSLTTLAYFALLLSGEPKQAPHMRDAECMILNHGGITETSTFTKVLLAAAGQLPWSAIRVPPFNLISFDLLQPVSLFDVTAPARIHLPSILILSHRQYTVPFPSEMSLRHLVHPEHQPPNLSISYPNPSVMEHCKSFLLERMEPDGTLAGYLSATVLAVLALRALGFQQTDPLLTRSIQGLMGLLVFKSPYMKVPRTVHQQFFNSTVWDTSLSMQALTAAGFSPDDPAMQGAASYLISQQQTRLSDWKYHTPATVPGGWGFSSDNTRYPDVDDTLSALKALYPYKRQGRWRGEWERGARWLLAMQNDDGGWSPFDRNCNKSYLQLFAPADLKDTVLDPSTPDITARVLHTLGSTRMLTSIRSKTFPIKNATRIHEAAERAKVWLLNRQHENGSWYGRWGITYIYGTAAVIQGLRWVGVGHSHPAVQRALAWLTQIQNEDGGFGESCRSDEQKTYVPLGTSIPSQTAWALMGMCSAVREPTSQIRKAVNYLLDTAHDEGGWREMYPTGSGVTGQVYLRYHSYPEVWPLIALSMVRRKFGPM</sequence>
<dbReference type="InterPro" id="IPR032697">
    <property type="entry name" value="SQ_cyclase_N"/>
</dbReference>
<evidence type="ECO:0000313" key="7">
    <source>
        <dbReference type="Proteomes" id="UP000050482"/>
    </source>
</evidence>
<dbReference type="EMBL" id="LJCO01000079">
    <property type="protein sequence ID" value="KPV42301.1"/>
    <property type="molecule type" value="Genomic_DNA"/>
</dbReference>
<evidence type="ECO:0000259" key="4">
    <source>
        <dbReference type="Pfam" id="PF13243"/>
    </source>
</evidence>
<evidence type="ECO:0000259" key="5">
    <source>
        <dbReference type="Pfam" id="PF13249"/>
    </source>
</evidence>
<evidence type="ECO:0000256" key="2">
    <source>
        <dbReference type="ARBA" id="ARBA00009755"/>
    </source>
</evidence>
<organism evidence="6 7">
    <name type="scientific">Alicyclobacillus ferrooxydans</name>
    <dbReference type="NCBI Taxonomy" id="471514"/>
    <lineage>
        <taxon>Bacteria</taxon>
        <taxon>Bacillati</taxon>
        <taxon>Bacillota</taxon>
        <taxon>Bacilli</taxon>
        <taxon>Bacillales</taxon>
        <taxon>Alicyclobacillaceae</taxon>
        <taxon>Alicyclobacillus</taxon>
    </lineage>
</organism>
<dbReference type="PANTHER" id="PTHR11764:SF20">
    <property type="entry name" value="LANOSTEROL SYNTHASE"/>
    <property type="match status" value="1"/>
</dbReference>
<dbReference type="OrthoDB" id="9758578at2"/>
<dbReference type="InterPro" id="IPR018333">
    <property type="entry name" value="Squalene_cyclase"/>
</dbReference>
<dbReference type="AlphaFoldDB" id="A0A0N8PNS0"/>
<feature type="domain" description="Squalene cyclase N-terminal" evidence="5">
    <location>
        <begin position="3"/>
        <end position="165"/>
    </location>
</feature>
<evidence type="ECO:0008006" key="8">
    <source>
        <dbReference type="Google" id="ProtNLM"/>
    </source>
</evidence>
<feature type="domain" description="Squalene cyclase N-terminal" evidence="5">
    <location>
        <begin position="178"/>
        <end position="233"/>
    </location>
</feature>
<reference evidence="6 7" key="1">
    <citation type="submission" date="2015-09" db="EMBL/GenBank/DDBJ databases">
        <title>Draft genome sequence of Alicyclobacillus ferrooxydans DSM 22381.</title>
        <authorList>
            <person name="Hemp J."/>
        </authorList>
    </citation>
    <scope>NUCLEOTIDE SEQUENCE [LARGE SCALE GENOMIC DNA]</scope>
    <source>
        <strain evidence="6 7">TC-34</strain>
    </source>
</reference>
<feature type="domain" description="Squalene cyclase C-terminal" evidence="4">
    <location>
        <begin position="252"/>
        <end position="581"/>
    </location>
</feature>
<dbReference type="Pfam" id="PF13249">
    <property type="entry name" value="SQHop_cyclase_N"/>
    <property type="match status" value="2"/>
</dbReference>
<dbReference type="InterPro" id="IPR032696">
    <property type="entry name" value="SQ_cyclase_C"/>
</dbReference>
<dbReference type="InterPro" id="IPR008930">
    <property type="entry name" value="Terpenoid_cyclase/PrenylTrfase"/>
</dbReference>
<dbReference type="GO" id="GO:0016866">
    <property type="term" value="F:intramolecular transferase activity"/>
    <property type="evidence" value="ECO:0007669"/>
    <property type="project" value="InterPro"/>
</dbReference>
<evidence type="ECO:0000256" key="1">
    <source>
        <dbReference type="ARBA" id="ARBA00004999"/>
    </source>
</evidence>
<proteinExistence type="inferred from homology"/>
<dbReference type="UniPathway" id="UPA00337"/>
<evidence type="ECO:0000256" key="3">
    <source>
        <dbReference type="ARBA" id="ARBA00022737"/>
    </source>
</evidence>
<keyword evidence="7" id="KW-1185">Reference proteome</keyword>
<evidence type="ECO:0000313" key="6">
    <source>
        <dbReference type="EMBL" id="KPV42301.1"/>
    </source>
</evidence>
<dbReference type="Pfam" id="PF13243">
    <property type="entry name" value="SQHop_cyclase_C"/>
    <property type="match status" value="1"/>
</dbReference>
<dbReference type="PATRIC" id="fig|471514.4.peg.4631"/>
<accession>A0A0N8PNS0</accession>
<dbReference type="SFLD" id="SFLDG01016">
    <property type="entry name" value="Prenyltransferase_Like_2"/>
    <property type="match status" value="1"/>
</dbReference>
<dbReference type="PANTHER" id="PTHR11764">
    <property type="entry name" value="TERPENE CYCLASE/MUTASE FAMILY MEMBER"/>
    <property type="match status" value="1"/>
</dbReference>
<dbReference type="Proteomes" id="UP000050482">
    <property type="component" value="Unassembled WGS sequence"/>
</dbReference>
<comment type="caution">
    <text evidence="6">The sequence shown here is derived from an EMBL/GenBank/DDBJ whole genome shotgun (WGS) entry which is preliminary data.</text>
</comment>
<dbReference type="GO" id="GO:0016104">
    <property type="term" value="P:triterpenoid biosynthetic process"/>
    <property type="evidence" value="ECO:0007669"/>
    <property type="project" value="InterPro"/>
</dbReference>
<dbReference type="Gene3D" id="1.50.10.20">
    <property type="match status" value="2"/>
</dbReference>
<gene>
    <name evidence="6" type="ORF">AN477_18545</name>
</gene>
<dbReference type="STRING" id="471514.AN477_18545"/>
<dbReference type="SUPFAM" id="SSF48239">
    <property type="entry name" value="Terpenoid cyclases/Protein prenyltransferases"/>
    <property type="match status" value="2"/>
</dbReference>
<comment type="similarity">
    <text evidence="2">Belongs to the terpene cyclase/mutase family.</text>
</comment>
<dbReference type="GO" id="GO:0005811">
    <property type="term" value="C:lipid droplet"/>
    <property type="evidence" value="ECO:0007669"/>
    <property type="project" value="InterPro"/>
</dbReference>
<name>A0A0N8PNS0_9BACL</name>
<keyword evidence="3" id="KW-0677">Repeat</keyword>